<dbReference type="RefSeq" id="WP_377944352.1">
    <property type="nucleotide sequence ID" value="NZ_JBHUCX010000062.1"/>
</dbReference>
<gene>
    <name evidence="2" type="ORF">ACFSB2_17265</name>
</gene>
<evidence type="ECO:0000313" key="2">
    <source>
        <dbReference type="EMBL" id="MFD1676451.1"/>
    </source>
</evidence>
<organism evidence="2 3">
    <name type="scientific">Alicyclobacillus fodiniaquatilis</name>
    <dbReference type="NCBI Taxonomy" id="1661150"/>
    <lineage>
        <taxon>Bacteria</taxon>
        <taxon>Bacillati</taxon>
        <taxon>Bacillota</taxon>
        <taxon>Bacilli</taxon>
        <taxon>Bacillales</taxon>
        <taxon>Alicyclobacillaceae</taxon>
        <taxon>Alicyclobacillus</taxon>
    </lineage>
</organism>
<keyword evidence="3" id="KW-1185">Reference proteome</keyword>
<feature type="transmembrane region" description="Helical" evidence="1">
    <location>
        <begin position="7"/>
        <end position="25"/>
    </location>
</feature>
<evidence type="ECO:0000313" key="3">
    <source>
        <dbReference type="Proteomes" id="UP001597079"/>
    </source>
</evidence>
<keyword evidence="1" id="KW-0472">Membrane</keyword>
<evidence type="ECO:0000256" key="1">
    <source>
        <dbReference type="SAM" id="Phobius"/>
    </source>
</evidence>
<proteinExistence type="predicted"/>
<dbReference type="EMBL" id="JBHUCX010000062">
    <property type="protein sequence ID" value="MFD1676451.1"/>
    <property type="molecule type" value="Genomic_DNA"/>
</dbReference>
<comment type="caution">
    <text evidence="2">The sequence shown here is derived from an EMBL/GenBank/DDBJ whole genome shotgun (WGS) entry which is preliminary data.</text>
</comment>
<accession>A0ABW4JJ69</accession>
<reference evidence="3" key="1">
    <citation type="journal article" date="2019" name="Int. J. Syst. Evol. Microbiol.">
        <title>The Global Catalogue of Microorganisms (GCM) 10K type strain sequencing project: providing services to taxonomists for standard genome sequencing and annotation.</title>
        <authorList>
            <consortium name="The Broad Institute Genomics Platform"/>
            <consortium name="The Broad Institute Genome Sequencing Center for Infectious Disease"/>
            <person name="Wu L."/>
            <person name="Ma J."/>
        </authorList>
    </citation>
    <scope>NUCLEOTIDE SEQUENCE [LARGE SCALE GENOMIC DNA]</scope>
    <source>
        <strain evidence="3">CGMCC 1.12286</strain>
    </source>
</reference>
<dbReference type="Proteomes" id="UP001597079">
    <property type="component" value="Unassembled WGS sequence"/>
</dbReference>
<keyword evidence="1" id="KW-1133">Transmembrane helix</keyword>
<keyword evidence="1" id="KW-0812">Transmembrane</keyword>
<name>A0ABW4JJ69_9BACL</name>
<sequence length="211" mass="23676">MKLKWRYVFSAFLLLLIVYIGYRWYGYKSEPVGQITGTTLILNGITYVAEPNARPIQNVFLKHVGRTDNGSSICVINGESPSDFVYVIGDMWEETYRRETLPPPTITANNVTTLISEKQRSDDPTLVTQIVQDLNSKDTSSLYNLMQTSGYDLHGIDVRLKSYPGLTFPLLFISRSGHMYFETNAQNGTGLNIDGTPLQKFLQTVSTSNAS</sequence>
<protein>
    <submittedName>
        <fullName evidence="2">Uncharacterized protein</fullName>
    </submittedName>
</protein>